<dbReference type="Gene3D" id="1.10.1790.30">
    <property type="match status" value="1"/>
</dbReference>
<dbReference type="Gene3D" id="1.10.1790.40">
    <property type="match status" value="1"/>
</dbReference>
<accession>A0A430B241</accession>
<dbReference type="AlphaFoldDB" id="A0A430B241"/>
<dbReference type="Gene3D" id="3.40.50.2300">
    <property type="match status" value="1"/>
</dbReference>
<sequence>MVPFTHNNFFFENYPVHQVNYIRFITRLSKKNIHVMTEEIFGTCWFFVNAIRIKAGCSISQFIFNEKDPLFNLYREELNALYAMEGIILKREEEFFSFFCYLESWNYNNHWPEKLSLMFHENYYDMNERCTRAVYRIGEAIEQPKLFTTNLNENLFLFFLKYHESKQLSDIFSESQDILDIGYHRFLSIYTYVFEEIEKSDLLENLPRSNYIVNTATLLIQEAIMKVNPPKINAYFIFQGEPAWKSFLLKELTDLLGTRVQLIDASLSQLQESKLEKKDIIISNYPIEVSFSQEIFYISLIPSAKELQMIKENINQMYF</sequence>
<evidence type="ECO:0000313" key="1">
    <source>
        <dbReference type="EMBL" id="RSU14292.1"/>
    </source>
</evidence>
<proteinExistence type="predicted"/>
<dbReference type="EMBL" id="NGKA01000003">
    <property type="protein sequence ID" value="RSU14292.1"/>
    <property type="molecule type" value="Genomic_DNA"/>
</dbReference>
<evidence type="ECO:0000313" key="2">
    <source>
        <dbReference type="Proteomes" id="UP000287605"/>
    </source>
</evidence>
<organism evidence="1 2">
    <name type="scientific">Vagococcus elongatus</name>
    <dbReference type="NCBI Taxonomy" id="180344"/>
    <lineage>
        <taxon>Bacteria</taxon>
        <taxon>Bacillati</taxon>
        <taxon>Bacillota</taxon>
        <taxon>Bacilli</taxon>
        <taxon>Lactobacillales</taxon>
        <taxon>Enterococcaceae</taxon>
        <taxon>Vagococcus</taxon>
    </lineage>
</organism>
<comment type="caution">
    <text evidence="1">The sequence shown here is derived from an EMBL/GenBank/DDBJ whole genome shotgun (WGS) entry which is preliminary data.</text>
</comment>
<dbReference type="Proteomes" id="UP000287605">
    <property type="component" value="Unassembled WGS sequence"/>
</dbReference>
<protein>
    <recommendedName>
        <fullName evidence="3">Mga helix-turn-helix domain-containing protein</fullName>
    </recommendedName>
</protein>
<keyword evidence="2" id="KW-1185">Reference proteome</keyword>
<dbReference type="Pfam" id="PF18333">
    <property type="entry name" value="ssDNA_DBD"/>
    <property type="match status" value="1"/>
</dbReference>
<name>A0A430B241_9ENTE</name>
<reference evidence="1 2" key="1">
    <citation type="submission" date="2017-05" db="EMBL/GenBank/DDBJ databases">
        <title>Vagococcus spp. assemblies.</title>
        <authorList>
            <person name="Gulvik C.A."/>
        </authorList>
    </citation>
    <scope>NUCLEOTIDE SEQUENCE [LARGE SCALE GENOMIC DNA]</scope>
    <source>
        <strain evidence="1 2">CCUG 51432</strain>
    </source>
</reference>
<gene>
    <name evidence="1" type="ORF">CBF29_03045</name>
</gene>
<evidence type="ECO:0008006" key="3">
    <source>
        <dbReference type="Google" id="ProtNLM"/>
    </source>
</evidence>